<dbReference type="PANTHER" id="PTHR11412:SF175">
    <property type="entry name" value="TEP (THIOLESTER CONTAINING PROTEIN)"/>
    <property type="match status" value="1"/>
</dbReference>
<evidence type="ECO:0000259" key="2">
    <source>
        <dbReference type="SMART" id="SM01361"/>
    </source>
</evidence>
<accession>A0ABD6ES76</accession>
<proteinExistence type="predicted"/>
<dbReference type="EMBL" id="JBGFUD010010154">
    <property type="protein sequence ID" value="MFH4982814.1"/>
    <property type="molecule type" value="Genomic_DNA"/>
</dbReference>
<sequence>MQYNIKFCDHYSIPFQDTVIALQGLGAYAEKIYSPTFNITLTVKNDGDTHEFSVTPENAIVLQSFELSNFDAPVELEAKGSGLVFAQVQYSYHRNARIDDVPFYCSKEVREAHGGSRLQLDICCNYTKPGLRSNMAVAEIDALTGYRFDSDELDKLTAVPTLQRAELDNDDTKMNLYFNPIGSQPICLSLYSDMVYQVADQKPAEMVLFDYYDPEQQLKTTYKAKRLRSLQETCPECWPVDEQLGSGGGSQRRIDASNGASTNTHHVPGLRGVHFLLIYTLMRLLTYFW</sequence>
<feature type="domain" description="Alpha-macroglobulin receptor-binding" evidence="2">
    <location>
        <begin position="133"/>
        <end position="222"/>
    </location>
</feature>
<feature type="region of interest" description="Disordered" evidence="1">
    <location>
        <begin position="242"/>
        <end position="262"/>
    </location>
</feature>
<dbReference type="Proteomes" id="UP001608902">
    <property type="component" value="Unassembled WGS sequence"/>
</dbReference>
<dbReference type="AlphaFoldDB" id="A0ABD6ES76"/>
<dbReference type="InterPro" id="IPR050473">
    <property type="entry name" value="A2M/Complement_sys"/>
</dbReference>
<name>A0ABD6ES76_9BILA</name>
<dbReference type="Gene3D" id="2.60.40.690">
    <property type="entry name" value="Alpha-macroglobulin, receptor-binding domain"/>
    <property type="match status" value="1"/>
</dbReference>
<dbReference type="InterPro" id="IPR009048">
    <property type="entry name" value="A-macroglobulin_rcpt-bd"/>
</dbReference>
<evidence type="ECO:0000313" key="3">
    <source>
        <dbReference type="EMBL" id="MFH4982814.1"/>
    </source>
</evidence>
<gene>
    <name evidence="3" type="ORF">AB6A40_009523</name>
</gene>
<dbReference type="InterPro" id="IPR036595">
    <property type="entry name" value="A-macroglobulin_rcpt-bd_sf"/>
</dbReference>
<comment type="caution">
    <text evidence="3">The sequence shown here is derived from an EMBL/GenBank/DDBJ whole genome shotgun (WGS) entry which is preliminary data.</text>
</comment>
<evidence type="ECO:0000313" key="4">
    <source>
        <dbReference type="Proteomes" id="UP001608902"/>
    </source>
</evidence>
<keyword evidence="4" id="KW-1185">Reference proteome</keyword>
<dbReference type="PANTHER" id="PTHR11412">
    <property type="entry name" value="MACROGLOBULIN / COMPLEMENT"/>
    <property type="match status" value="1"/>
</dbReference>
<dbReference type="Gene3D" id="2.60.120.1540">
    <property type="match status" value="1"/>
</dbReference>
<dbReference type="SMART" id="SM01361">
    <property type="entry name" value="A2M_recep"/>
    <property type="match status" value="1"/>
</dbReference>
<dbReference type="Pfam" id="PF07677">
    <property type="entry name" value="A2M_recep"/>
    <property type="match status" value="1"/>
</dbReference>
<protein>
    <recommendedName>
        <fullName evidence="2">Alpha-macroglobulin receptor-binding domain-containing protein</fullName>
    </recommendedName>
</protein>
<dbReference type="SUPFAM" id="SSF49410">
    <property type="entry name" value="Alpha-macroglobulin receptor domain"/>
    <property type="match status" value="1"/>
</dbReference>
<evidence type="ECO:0000256" key="1">
    <source>
        <dbReference type="SAM" id="MobiDB-lite"/>
    </source>
</evidence>
<organism evidence="3 4">
    <name type="scientific">Gnathostoma spinigerum</name>
    <dbReference type="NCBI Taxonomy" id="75299"/>
    <lineage>
        <taxon>Eukaryota</taxon>
        <taxon>Metazoa</taxon>
        <taxon>Ecdysozoa</taxon>
        <taxon>Nematoda</taxon>
        <taxon>Chromadorea</taxon>
        <taxon>Rhabditida</taxon>
        <taxon>Spirurina</taxon>
        <taxon>Gnathostomatomorpha</taxon>
        <taxon>Gnathostomatoidea</taxon>
        <taxon>Gnathostomatidae</taxon>
        <taxon>Gnathostoma</taxon>
    </lineage>
</organism>
<reference evidence="3 4" key="1">
    <citation type="submission" date="2024-08" db="EMBL/GenBank/DDBJ databases">
        <title>Gnathostoma spinigerum genome.</title>
        <authorList>
            <person name="Gonzalez-Bertolin B."/>
            <person name="Monzon S."/>
            <person name="Zaballos A."/>
            <person name="Jimenez P."/>
            <person name="Dekumyoy P."/>
            <person name="Varona S."/>
            <person name="Cuesta I."/>
            <person name="Sumanam S."/>
            <person name="Adisakwattana P."/>
            <person name="Gasser R.B."/>
            <person name="Hernandez-Gonzalez A."/>
            <person name="Young N.D."/>
            <person name="Perteguer M.J."/>
        </authorList>
    </citation>
    <scope>NUCLEOTIDE SEQUENCE [LARGE SCALE GENOMIC DNA]</scope>
    <source>
        <strain evidence="3">AL3</strain>
        <tissue evidence="3">Liver</tissue>
    </source>
</reference>